<dbReference type="Proteomes" id="UP000075714">
    <property type="component" value="Unassembled WGS sequence"/>
</dbReference>
<evidence type="ECO:0000256" key="1">
    <source>
        <dbReference type="SAM" id="MobiDB-lite"/>
    </source>
</evidence>
<evidence type="ECO:0000313" key="3">
    <source>
        <dbReference type="Proteomes" id="UP000075714"/>
    </source>
</evidence>
<evidence type="ECO:0000313" key="2">
    <source>
        <dbReference type="EMBL" id="KXZ45251.1"/>
    </source>
</evidence>
<keyword evidence="3" id="KW-1185">Reference proteome</keyword>
<feature type="region of interest" description="Disordered" evidence="1">
    <location>
        <begin position="371"/>
        <end position="393"/>
    </location>
</feature>
<organism evidence="2 3">
    <name type="scientific">Gonium pectorale</name>
    <name type="common">Green alga</name>
    <dbReference type="NCBI Taxonomy" id="33097"/>
    <lineage>
        <taxon>Eukaryota</taxon>
        <taxon>Viridiplantae</taxon>
        <taxon>Chlorophyta</taxon>
        <taxon>core chlorophytes</taxon>
        <taxon>Chlorophyceae</taxon>
        <taxon>CS clade</taxon>
        <taxon>Chlamydomonadales</taxon>
        <taxon>Volvocaceae</taxon>
        <taxon>Gonium</taxon>
    </lineage>
</organism>
<comment type="caution">
    <text evidence="2">The sequence shown here is derived from an EMBL/GenBank/DDBJ whole genome shotgun (WGS) entry which is preliminary data.</text>
</comment>
<dbReference type="AlphaFoldDB" id="A0A150G5Z4"/>
<dbReference type="Gene3D" id="1.25.70.10">
    <property type="entry name" value="Transcription termination factor 3, mitochondrial"/>
    <property type="match status" value="1"/>
</dbReference>
<dbReference type="InterPro" id="IPR038538">
    <property type="entry name" value="MTERF_sf"/>
</dbReference>
<name>A0A150G5Z4_GONPE</name>
<dbReference type="EMBL" id="LSYV01000057">
    <property type="protein sequence ID" value="KXZ45251.1"/>
    <property type="molecule type" value="Genomic_DNA"/>
</dbReference>
<proteinExistence type="predicted"/>
<dbReference type="OrthoDB" id="533590at2759"/>
<sequence>MPHLSASLAALVDWVPRRSLGALLERHPPLLAAPLPAWADFLAGFGFQRLAIQEWVGTGWDAGRGGLFLNSPDVVTSSSIFRAGQVFLFLKQLGLPNEQIVGPIFRWRALLAEGIDFQAAASFLVSEAGVDPFLLPRAASTYPALLAAPVEAELRPRLAFLRRLGAGGPDGEAGAQRALRGMLWEEWCGWLPGLANWQISVAPSLAALEAALGGRAEAEALLAAVPGALRQPPESRLAPNLRLLRGAVGLEGQALVSLLRAAPAILALPPAQLESRWTFLQEAANGGIADLAAYPTFLTTPLDTVSGPRLFYAALRGLNWRLATSPALTEAEPAAALAGTSEPTPRAELDLRWLCEGSDEEWLRRVAEAQRQQRRRGQGLPPVASDGGAGGGAGGISEEELLLLRGDWEEVVSEWSSLLGWCADRAFTAAGAAKFREQLSLFHLLLQG</sequence>
<reference evidence="3" key="1">
    <citation type="journal article" date="2016" name="Nat. Commun.">
        <title>The Gonium pectorale genome demonstrates co-option of cell cycle regulation during the evolution of multicellularity.</title>
        <authorList>
            <person name="Hanschen E.R."/>
            <person name="Marriage T.N."/>
            <person name="Ferris P.J."/>
            <person name="Hamaji T."/>
            <person name="Toyoda A."/>
            <person name="Fujiyama A."/>
            <person name="Neme R."/>
            <person name="Noguchi H."/>
            <person name="Minakuchi Y."/>
            <person name="Suzuki M."/>
            <person name="Kawai-Toyooka H."/>
            <person name="Smith D.R."/>
            <person name="Sparks H."/>
            <person name="Anderson J."/>
            <person name="Bakaric R."/>
            <person name="Luria V."/>
            <person name="Karger A."/>
            <person name="Kirschner M.W."/>
            <person name="Durand P.M."/>
            <person name="Michod R.E."/>
            <person name="Nozaki H."/>
            <person name="Olson B.J."/>
        </authorList>
    </citation>
    <scope>NUCLEOTIDE SEQUENCE [LARGE SCALE GENOMIC DNA]</scope>
    <source>
        <strain evidence="3">NIES-2863</strain>
    </source>
</reference>
<gene>
    <name evidence="2" type="ORF">GPECTOR_56g347</name>
</gene>
<accession>A0A150G5Z4</accession>
<dbReference type="STRING" id="33097.A0A150G5Z4"/>
<protein>
    <submittedName>
        <fullName evidence="2">Uncharacterized protein</fullName>
    </submittedName>
</protein>